<dbReference type="InterPro" id="IPR011234">
    <property type="entry name" value="Fumarylacetoacetase-like_C"/>
</dbReference>
<protein>
    <recommendedName>
        <fullName evidence="3">Fumarylacetoacetase-like C-terminal domain-containing protein</fullName>
    </recommendedName>
</protein>
<organism evidence="4 5">
    <name type="scientific">Clonostachys chloroleuca</name>
    <dbReference type="NCBI Taxonomy" id="1926264"/>
    <lineage>
        <taxon>Eukaryota</taxon>
        <taxon>Fungi</taxon>
        <taxon>Dikarya</taxon>
        <taxon>Ascomycota</taxon>
        <taxon>Pezizomycotina</taxon>
        <taxon>Sordariomycetes</taxon>
        <taxon>Hypocreomycetidae</taxon>
        <taxon>Hypocreales</taxon>
        <taxon>Bionectriaceae</taxon>
        <taxon>Clonostachys</taxon>
    </lineage>
</organism>
<dbReference type="EMBL" id="CABFNP030000902">
    <property type="protein sequence ID" value="CAI6088957.1"/>
    <property type="molecule type" value="Genomic_DNA"/>
</dbReference>
<evidence type="ECO:0000256" key="2">
    <source>
        <dbReference type="ARBA" id="ARBA00022723"/>
    </source>
</evidence>
<dbReference type="InterPro" id="IPR036663">
    <property type="entry name" value="Fumarylacetoacetase_C_sf"/>
</dbReference>
<evidence type="ECO:0000256" key="1">
    <source>
        <dbReference type="ARBA" id="ARBA00010211"/>
    </source>
</evidence>
<dbReference type="Proteomes" id="UP001160390">
    <property type="component" value="Unassembled WGS sequence"/>
</dbReference>
<dbReference type="SUPFAM" id="SSF56529">
    <property type="entry name" value="FAH"/>
    <property type="match status" value="1"/>
</dbReference>
<dbReference type="Pfam" id="PF01557">
    <property type="entry name" value="FAA_hydrolase"/>
    <property type="match status" value="1"/>
</dbReference>
<dbReference type="PANTHER" id="PTHR11820">
    <property type="entry name" value="ACYLPYRUVASE"/>
    <property type="match status" value="1"/>
</dbReference>
<evidence type="ECO:0000259" key="3">
    <source>
        <dbReference type="Pfam" id="PF01557"/>
    </source>
</evidence>
<name>A0AA35M1U6_9HYPO</name>
<dbReference type="FunFam" id="3.90.850.10:FF:000002">
    <property type="entry name" value="2-hydroxyhepta-2,4-diene-1,7-dioate isomerase"/>
    <property type="match status" value="1"/>
</dbReference>
<dbReference type="GO" id="GO:0050163">
    <property type="term" value="F:oxaloacetate tautomerase activity"/>
    <property type="evidence" value="ECO:0007669"/>
    <property type="project" value="UniProtKB-ARBA"/>
</dbReference>
<evidence type="ECO:0000313" key="4">
    <source>
        <dbReference type="EMBL" id="CAI6088957.1"/>
    </source>
</evidence>
<feature type="domain" description="Fumarylacetoacetase-like C-terminal" evidence="3">
    <location>
        <begin position="27"/>
        <end position="232"/>
    </location>
</feature>
<evidence type="ECO:0000313" key="5">
    <source>
        <dbReference type="Proteomes" id="UP001160390"/>
    </source>
</evidence>
<proteinExistence type="inferred from homology"/>
<keyword evidence="5" id="KW-1185">Reference proteome</keyword>
<accession>A0AA35M1U6</accession>
<dbReference type="GO" id="GO:0046872">
    <property type="term" value="F:metal ion binding"/>
    <property type="evidence" value="ECO:0007669"/>
    <property type="project" value="UniProtKB-KW"/>
</dbReference>
<dbReference type="AlphaFoldDB" id="A0AA35M1U6"/>
<comment type="caution">
    <text evidence="4">The sequence shown here is derived from an EMBL/GenBank/DDBJ whole genome shotgun (WGS) entry which is preliminary data.</text>
</comment>
<gene>
    <name evidence="4" type="ORF">CCHLO57077_00013757</name>
</gene>
<dbReference type="Gene3D" id="3.90.850.10">
    <property type="entry name" value="Fumarylacetoacetase-like, C-terminal domain"/>
    <property type="match status" value="1"/>
</dbReference>
<comment type="similarity">
    <text evidence="1">Belongs to the FAH family.</text>
</comment>
<reference evidence="4" key="1">
    <citation type="submission" date="2023-01" db="EMBL/GenBank/DDBJ databases">
        <authorList>
            <person name="Piombo E."/>
        </authorList>
    </citation>
    <scope>NUCLEOTIDE SEQUENCE</scope>
</reference>
<dbReference type="GO" id="GO:0006107">
    <property type="term" value="P:oxaloacetate metabolic process"/>
    <property type="evidence" value="ECO:0007669"/>
    <property type="project" value="UniProtKB-ARBA"/>
</dbReference>
<sequence length="237" mass="25324">MSKIRTSLSSRQTNFQVLAPLNYTPIIYGIGLNYKAHIAEAGWPTPPYSIIFTKPSGALNGPFSTISMNSPCTLMDYEGELAVVIGQDRKDVSDPTDALEFVLGYNAANDVSSRYWQAPEISGQQHGDAKSFDGFAPIGPVLVSKSAAGPVGSMVLVTRVNDQERQRAKLDDLLFGVGDLIVHLSSGTTLKAGTVILTGTPGGVAAFMKPPVWLKTGDIVEVEISGVGSILNEYLYQ</sequence>
<keyword evidence="2" id="KW-0479">Metal-binding</keyword>